<dbReference type="AlphaFoldDB" id="A0A5C3DY93"/>
<feature type="chain" id="PRO_5022813029" evidence="2">
    <location>
        <begin position="20"/>
        <end position="768"/>
    </location>
</feature>
<protein>
    <submittedName>
        <fullName evidence="3">Uncharacterized protein</fullName>
    </submittedName>
</protein>
<evidence type="ECO:0000313" key="4">
    <source>
        <dbReference type="Proteomes" id="UP000324022"/>
    </source>
</evidence>
<keyword evidence="2" id="KW-0732">Signal</keyword>
<dbReference type="EMBL" id="OOIN01000003">
    <property type="protein sequence ID" value="SPO22221.1"/>
    <property type="molecule type" value="Genomic_DNA"/>
</dbReference>
<feature type="compositionally biased region" description="Polar residues" evidence="1">
    <location>
        <begin position="237"/>
        <end position="250"/>
    </location>
</feature>
<dbReference type="PROSITE" id="PS51257">
    <property type="entry name" value="PROKAR_LIPOPROTEIN"/>
    <property type="match status" value="1"/>
</dbReference>
<feature type="signal peptide" evidence="2">
    <location>
        <begin position="1"/>
        <end position="19"/>
    </location>
</feature>
<evidence type="ECO:0000256" key="1">
    <source>
        <dbReference type="SAM" id="MobiDB-lite"/>
    </source>
</evidence>
<dbReference type="Proteomes" id="UP000324022">
    <property type="component" value="Unassembled WGS sequence"/>
</dbReference>
<evidence type="ECO:0000313" key="3">
    <source>
        <dbReference type="EMBL" id="SPO22221.1"/>
    </source>
</evidence>
<feature type="region of interest" description="Disordered" evidence="1">
    <location>
        <begin position="157"/>
        <end position="284"/>
    </location>
</feature>
<feature type="region of interest" description="Disordered" evidence="1">
    <location>
        <begin position="314"/>
        <end position="420"/>
    </location>
</feature>
<keyword evidence="4" id="KW-1185">Reference proteome</keyword>
<feature type="compositionally biased region" description="Polar residues" evidence="1">
    <location>
        <begin position="160"/>
        <end position="188"/>
    </location>
</feature>
<feature type="compositionally biased region" description="Basic residues" evidence="1">
    <location>
        <begin position="200"/>
        <end position="209"/>
    </location>
</feature>
<feature type="region of interest" description="Disordered" evidence="1">
    <location>
        <begin position="526"/>
        <end position="661"/>
    </location>
</feature>
<proteinExistence type="predicted"/>
<dbReference type="OrthoDB" id="2550042at2759"/>
<reference evidence="3 4" key="1">
    <citation type="submission" date="2018-03" db="EMBL/GenBank/DDBJ databases">
        <authorList>
            <person name="Guldener U."/>
        </authorList>
    </citation>
    <scope>NUCLEOTIDE SEQUENCE [LARGE SCALE GENOMIC DNA]</scope>
    <source>
        <strain evidence="3 4">NBRC100155</strain>
    </source>
</reference>
<sequence>MRIFLPNLLLLLLVVSCLANSFHRSRKDVSASPAPRLYKRQGVSRAKGLFEAEVPERFKTWNIFKDGNSLREKFRTRYIGFLRRIDKIRQPYSYAKDIKKQWIYKPDLRKQYVLPRVLRIPIITQQGPVPYEEEFAAFIKSVDEDSKLKEAAIEHVPSLEEQTGSEAAQLGPQTTVKAGSGRSSSFKEPSQHTSPPRLTSSRRRPHRKAIVRERARSFNQLVPSPPGTPHREILSDDPTQSGQPGQSMSPVNEAETPSAPPPGSSDKEQLEGRNNPMTRLSSALIGMTERFKKLKTFQDEQIKKAAMRYVGHPEYRAPEQQAEKQAVAEPGAGLARIRIKTAKSEEISPDPTPRGANDPTGTDADESNPITPSDRVKWFSDYPDFTNEPFVGGKYPPGRIPLGSGRPETPQPRTPAGYLSPLRSSSHLTPQGSVSSIDGITPGGFQLPADYAELLHAARLQRERKSLQSSAQINAPLPPVSHVRQIETHLDERLNPGWGEGRPSDEGIRRMQELAALNDAGHVIYTDDLPQGEHMPLSPAKIHPLGGPDENSKTSPEVKPQDLSPIDSARLAGRRDTDLLSASRRFTSPTRFRPDMNQKSLANEIEIGREEELQAEPESPGRKDGADQQAGSASIEEESGVPRKRRRPSPLMGPFKNPMDRLGSFFFQTRTPRGETPTPHMAGFKPSLSIQEAPIPNHDPADPNSPKFLVFRRRKQQHMILSTHLQELQEKLKKLRHTDTPATVIYHDLRRSEDAGKVGDPRQTLSAR</sequence>
<organism evidence="3 4">
    <name type="scientific">Ustilago trichophora</name>
    <dbReference type="NCBI Taxonomy" id="86804"/>
    <lineage>
        <taxon>Eukaryota</taxon>
        <taxon>Fungi</taxon>
        <taxon>Dikarya</taxon>
        <taxon>Basidiomycota</taxon>
        <taxon>Ustilaginomycotina</taxon>
        <taxon>Ustilaginomycetes</taxon>
        <taxon>Ustilaginales</taxon>
        <taxon>Ustilaginaceae</taxon>
        <taxon>Ustilago</taxon>
    </lineage>
</organism>
<name>A0A5C3DY93_9BASI</name>
<accession>A0A5C3DY93</accession>
<gene>
    <name evidence="3" type="ORF">UTRI_02229_B</name>
</gene>
<evidence type="ECO:0000256" key="2">
    <source>
        <dbReference type="SAM" id="SignalP"/>
    </source>
</evidence>